<dbReference type="GO" id="GO:0007004">
    <property type="term" value="P:telomere maintenance via telomerase"/>
    <property type="evidence" value="ECO:0007669"/>
    <property type="project" value="TreeGrafter"/>
</dbReference>
<keyword evidence="7 18" id="KW-0479">Metal-binding</keyword>
<evidence type="ECO:0000256" key="14">
    <source>
        <dbReference type="ARBA" id="ARBA00032044"/>
    </source>
</evidence>
<dbReference type="Pfam" id="PF00078">
    <property type="entry name" value="RVT_1"/>
    <property type="match status" value="1"/>
</dbReference>
<comment type="function">
    <text evidence="16 18">Telomerase is a ribonucleoprotein enzyme essential for the replication of chromosome termini in most eukaryotes. It elongates telomeres. It is a reverse transcriptase that adds simple sequence repeats to chromosome ends by copying a template sequence within the RNA component of the enzyme.</text>
</comment>
<dbReference type="GO" id="GO:0000781">
    <property type="term" value="C:chromosome, telomeric region"/>
    <property type="evidence" value="ECO:0007669"/>
    <property type="project" value="UniProtKB-SubCell"/>
</dbReference>
<dbReference type="GeneTree" id="ENSGT00390000018531"/>
<evidence type="ECO:0000256" key="16">
    <source>
        <dbReference type="ARBA" id="ARBA00057229"/>
    </source>
</evidence>
<dbReference type="Proteomes" id="UP000694557">
    <property type="component" value="Unassembled WGS sequence"/>
</dbReference>
<feature type="compositionally biased region" description="Basic and acidic residues" evidence="19">
    <location>
        <begin position="193"/>
        <end position="206"/>
    </location>
</feature>
<dbReference type="FunFam" id="1.10.132.70:FF:000002">
    <property type="entry name" value="Telomerase reverse transcriptase"/>
    <property type="match status" value="1"/>
</dbReference>
<dbReference type="GO" id="GO:0000333">
    <property type="term" value="C:telomerase catalytic core complex"/>
    <property type="evidence" value="ECO:0007669"/>
    <property type="project" value="UniProtKB-ARBA"/>
</dbReference>
<dbReference type="Pfam" id="PF21399">
    <property type="entry name" value="TERT_C"/>
    <property type="match status" value="1"/>
</dbReference>
<evidence type="ECO:0000256" key="18">
    <source>
        <dbReference type="RuleBase" id="RU365061"/>
    </source>
</evidence>
<dbReference type="SUPFAM" id="SSF56672">
    <property type="entry name" value="DNA/RNA polymerases"/>
    <property type="match status" value="1"/>
</dbReference>
<keyword evidence="11 18" id="KW-0695">RNA-directed DNA polymerase</keyword>
<dbReference type="PROSITE" id="PS50878">
    <property type="entry name" value="RT_POL"/>
    <property type="match status" value="1"/>
</dbReference>
<dbReference type="SMART" id="SM00975">
    <property type="entry name" value="Telomerase_RBD"/>
    <property type="match status" value="1"/>
</dbReference>
<dbReference type="PRINTS" id="PR01365">
    <property type="entry name" value="TELOMERASERT"/>
</dbReference>
<comment type="similarity">
    <text evidence="1 18">Belongs to the reverse transcriptase family. Telomerase subfamily.</text>
</comment>
<evidence type="ECO:0000256" key="8">
    <source>
        <dbReference type="ARBA" id="ARBA00022842"/>
    </source>
</evidence>
<dbReference type="Ensembl" id="ENSOKIT00005012211.1">
    <property type="protein sequence ID" value="ENSOKIP00005011420.1"/>
    <property type="gene ID" value="ENSOKIG00005005032.1"/>
</dbReference>
<keyword evidence="8 18" id="KW-0460">Magnesium</keyword>
<evidence type="ECO:0000256" key="19">
    <source>
        <dbReference type="SAM" id="MobiDB-lite"/>
    </source>
</evidence>
<evidence type="ECO:0000256" key="4">
    <source>
        <dbReference type="ARBA" id="ARBA00022454"/>
    </source>
</evidence>
<keyword evidence="9" id="KW-0694">RNA-binding</keyword>
<dbReference type="Gene3D" id="3.30.70.2630">
    <property type="match status" value="1"/>
</dbReference>
<dbReference type="InterPro" id="IPR043502">
    <property type="entry name" value="DNA/RNA_pol_sf"/>
</dbReference>
<keyword evidence="4 18" id="KW-0158">Chromosome</keyword>
<keyword evidence="6 18" id="KW-0548">Nucleotidyltransferase</keyword>
<evidence type="ECO:0000256" key="11">
    <source>
        <dbReference type="ARBA" id="ARBA00022918"/>
    </source>
</evidence>
<dbReference type="GO" id="GO:0042162">
    <property type="term" value="F:telomeric DNA binding"/>
    <property type="evidence" value="ECO:0007669"/>
    <property type="project" value="TreeGrafter"/>
</dbReference>
<evidence type="ECO:0000313" key="22">
    <source>
        <dbReference type="Proteomes" id="UP000694557"/>
    </source>
</evidence>
<keyword evidence="13" id="KW-0687">Ribonucleoprotein</keyword>
<dbReference type="InterPro" id="IPR003545">
    <property type="entry name" value="Telomerase_RT"/>
</dbReference>
<evidence type="ECO:0000256" key="13">
    <source>
        <dbReference type="ARBA" id="ARBA00023274"/>
    </source>
</evidence>
<evidence type="ECO:0000256" key="2">
    <source>
        <dbReference type="ARBA" id="ARBA00012493"/>
    </source>
</evidence>
<dbReference type="InterPro" id="IPR049139">
    <property type="entry name" value="TERT_C"/>
</dbReference>
<gene>
    <name evidence="21" type="primary">TERT</name>
    <name evidence="21" type="synonym">tert</name>
</gene>
<evidence type="ECO:0000256" key="3">
    <source>
        <dbReference type="ARBA" id="ARBA00016182"/>
    </source>
</evidence>
<evidence type="ECO:0000256" key="5">
    <source>
        <dbReference type="ARBA" id="ARBA00022679"/>
    </source>
</evidence>
<protein>
    <recommendedName>
        <fullName evidence="3 18">Telomerase reverse transcriptase</fullName>
        <ecNumber evidence="2 18">2.7.7.49</ecNumber>
    </recommendedName>
    <alternativeName>
        <fullName evidence="14 18">Telomerase catalytic subunit</fullName>
    </alternativeName>
</protein>
<dbReference type="AlphaFoldDB" id="A0A8C7CXH6"/>
<dbReference type="GO" id="GO:0022616">
    <property type="term" value="P:DNA strand elongation"/>
    <property type="evidence" value="ECO:0007669"/>
    <property type="project" value="UniProtKB-ARBA"/>
</dbReference>
<dbReference type="Gene3D" id="1.10.357.90">
    <property type="match status" value="1"/>
</dbReference>
<dbReference type="GO" id="GO:0003720">
    <property type="term" value="F:telomerase activity"/>
    <property type="evidence" value="ECO:0007669"/>
    <property type="project" value="InterPro"/>
</dbReference>
<feature type="compositionally biased region" description="Polar residues" evidence="19">
    <location>
        <begin position="227"/>
        <end position="236"/>
    </location>
</feature>
<dbReference type="GO" id="GO:0070034">
    <property type="term" value="F:telomerase RNA binding"/>
    <property type="evidence" value="ECO:0007669"/>
    <property type="project" value="TreeGrafter"/>
</dbReference>
<dbReference type="Gene3D" id="1.10.132.70">
    <property type="match status" value="1"/>
</dbReference>
<evidence type="ECO:0000256" key="10">
    <source>
        <dbReference type="ARBA" id="ARBA00022895"/>
    </source>
</evidence>
<keyword evidence="12 18" id="KW-0539">Nucleus</keyword>
<keyword evidence="22" id="KW-1185">Reference proteome</keyword>
<feature type="region of interest" description="Disordered" evidence="19">
    <location>
        <begin position="193"/>
        <end position="236"/>
    </location>
</feature>
<name>A0A8C7CXH6_ONCKI</name>
<sequence length="1049" mass="118231">MPSGDMTRVLGILSSLYPHVETLEEFADHTVFREGQRAVLIEPTDTTRFISFVRGVFVCTDKTLQDVPSCNQISTVPELLAFVLNNTKRKKKRNVLAHGYGYTFQDRDADQFKFHGEITQSAAYIHGSDLWKRICQRLGTDVSKYLLESCSLFVTVPPSSAFQVCGVPVYDRVSMSTGISRFHLGYKRNGTTRNKEVSLGGKREREEVEGDGCLPGKRRWDGAPAESSKQVSDGTGNIEQMSMKTGHRRPAAVVQRPVEEQSGPVSATVHVEGGPSWRTGSFPPLSHSQSFIRTLGMLYGGRGMRRFLLNRKRKSRDEGPRRLQGRDLVRLVFFEGVAYLNGAERKPERLPRRFFTLVPLFCQLLRRHRRCPYSKILQRVCPAVGQGDMASLLPQHSAPHRVYLFVRECLNAVVPSEFWGSDHNRFKFLSAVRNFLSMGKFERMSLAELMWKMKVNDCDWLKISKTGRCPPSELSYRTRVLGQLLAWLLDGYVLGLVRAMFYVTESMGQKNALRFYRYQVWAKLQELALSGHLSKGQMSELTLAQVTSLPKTTVISRLRFIPKTEGMRPITRVIGADAKTRLFQTRVKELLDVLGVCVRSSPSLLGSTVWGLTDIHRVLSSITPAQKDKPQPLYFVKVDVSGAYDSLPHTRLLEVIGQVLSHVQEELFSVRCYAKVWADTHEGLKKTFVRQADTVASTNMKGFVMALQREGKVHDAILVEQHFSTDIHGKDVLEFFTQMLSSCVVQFGKKSFRQCQGIPQGSVASSLLCCLCYGHMENLLFPNVSQRGGCLMRLVDDFLLITPDLSQAQTFLKTLMAGVPQYGCVVNPQKVAVNFPLGEGGSCPAGVRLLPLHCLFPWCGLLLNTHTLDVHNNYGSYAGLSLRYSLTLGSAHCAGQQMKRKLMSILRFKCHALFLDLKTNSLEAVYSNIYKLVLLHAFRFHACAQSLPFGQKVGGNHSYFLNLIWDLAEYTNQLVRLCNKGLSLGCKALTGSLQYEAVELIYCLAFLLVLSRHRPLYYHLLAPLRTRTYPPYSTLLSPFTNIFLKYTRL</sequence>
<evidence type="ECO:0000256" key="15">
    <source>
        <dbReference type="ARBA" id="ARBA00048173"/>
    </source>
</evidence>
<evidence type="ECO:0000313" key="21">
    <source>
        <dbReference type="Ensembl" id="ENSOKIP00005011420.1"/>
    </source>
</evidence>
<dbReference type="CDD" id="cd01648">
    <property type="entry name" value="TERT"/>
    <property type="match status" value="1"/>
</dbReference>
<comment type="catalytic activity">
    <reaction evidence="15 18">
        <text>DNA(n) + a 2'-deoxyribonucleoside 5'-triphosphate = DNA(n+1) + diphosphate</text>
        <dbReference type="Rhea" id="RHEA:22508"/>
        <dbReference type="Rhea" id="RHEA-COMP:17339"/>
        <dbReference type="Rhea" id="RHEA-COMP:17340"/>
        <dbReference type="ChEBI" id="CHEBI:33019"/>
        <dbReference type="ChEBI" id="CHEBI:61560"/>
        <dbReference type="ChEBI" id="CHEBI:173112"/>
        <dbReference type="EC" id="2.7.7.49"/>
    </reaction>
</comment>
<dbReference type="GO" id="GO:0046872">
    <property type="term" value="F:metal ion binding"/>
    <property type="evidence" value="ECO:0007669"/>
    <property type="project" value="UniProtKB-KW"/>
</dbReference>
<evidence type="ECO:0000259" key="20">
    <source>
        <dbReference type="PROSITE" id="PS50878"/>
    </source>
</evidence>
<dbReference type="InterPro" id="IPR021891">
    <property type="entry name" value="Telomerase_RBD"/>
</dbReference>
<dbReference type="EC" id="2.7.7.49" evidence="2 18"/>
<evidence type="ECO:0000256" key="6">
    <source>
        <dbReference type="ARBA" id="ARBA00022695"/>
    </source>
</evidence>
<evidence type="ECO:0000256" key="1">
    <source>
        <dbReference type="ARBA" id="ARBA00008001"/>
    </source>
</evidence>
<evidence type="ECO:0000256" key="12">
    <source>
        <dbReference type="ARBA" id="ARBA00023242"/>
    </source>
</evidence>
<keyword evidence="5 18" id="KW-0808">Transferase</keyword>
<dbReference type="PANTHER" id="PTHR12066:SF0">
    <property type="entry name" value="TELOMERASE REVERSE TRANSCRIPTASE"/>
    <property type="match status" value="1"/>
</dbReference>
<organism evidence="21 22">
    <name type="scientific">Oncorhynchus kisutch</name>
    <name type="common">Coho salmon</name>
    <name type="synonym">Salmo kisutch</name>
    <dbReference type="NCBI Taxonomy" id="8019"/>
    <lineage>
        <taxon>Eukaryota</taxon>
        <taxon>Metazoa</taxon>
        <taxon>Chordata</taxon>
        <taxon>Craniata</taxon>
        <taxon>Vertebrata</taxon>
        <taxon>Euteleostomi</taxon>
        <taxon>Actinopterygii</taxon>
        <taxon>Neopterygii</taxon>
        <taxon>Teleostei</taxon>
        <taxon>Protacanthopterygii</taxon>
        <taxon>Salmoniformes</taxon>
        <taxon>Salmonidae</taxon>
        <taxon>Salmoninae</taxon>
        <taxon>Oncorhynchus</taxon>
    </lineage>
</organism>
<dbReference type="Pfam" id="PF12009">
    <property type="entry name" value="Telomerase_RBD"/>
    <property type="match status" value="1"/>
</dbReference>
<comment type="subcellular location">
    <subcellularLocation>
        <location evidence="18">Nucleus</location>
    </subcellularLocation>
    <subcellularLocation>
        <location evidence="18">Chromosome</location>
        <location evidence="18">Telomere</location>
    </subcellularLocation>
</comment>
<feature type="domain" description="Reverse transcriptase" evidence="20">
    <location>
        <begin position="542"/>
        <end position="863"/>
    </location>
</feature>
<proteinExistence type="inferred from homology"/>
<evidence type="ECO:0000256" key="17">
    <source>
        <dbReference type="ARBA" id="ARBA00061974"/>
    </source>
</evidence>
<comment type="subunit">
    <text evidence="17">Catalytic subunit of the telomerase holoenzyme complex composed minimally of TERT and the telomerase RNA template component (TERC).</text>
</comment>
<evidence type="ECO:0000256" key="7">
    <source>
        <dbReference type="ARBA" id="ARBA00022723"/>
    </source>
</evidence>
<reference evidence="21" key="1">
    <citation type="submission" date="2025-08" db="UniProtKB">
        <authorList>
            <consortium name="Ensembl"/>
        </authorList>
    </citation>
    <scope>IDENTIFICATION</scope>
</reference>
<dbReference type="FunFam" id="1.10.357.90:FF:000001">
    <property type="entry name" value="Telomerase reverse transcriptase"/>
    <property type="match status" value="1"/>
</dbReference>
<reference evidence="21" key="2">
    <citation type="submission" date="2025-09" db="UniProtKB">
        <authorList>
            <consortium name="Ensembl"/>
        </authorList>
    </citation>
    <scope>IDENTIFICATION</scope>
</reference>
<keyword evidence="10 18" id="KW-0779">Telomere</keyword>
<accession>A0A8C7CXH6</accession>
<evidence type="ECO:0000256" key="9">
    <source>
        <dbReference type="ARBA" id="ARBA00022884"/>
    </source>
</evidence>
<dbReference type="PANTHER" id="PTHR12066">
    <property type="entry name" value="TELOMERASE REVERSE TRANSCRIPTASE"/>
    <property type="match status" value="1"/>
</dbReference>
<dbReference type="InterPro" id="IPR000477">
    <property type="entry name" value="RT_dom"/>
</dbReference>